<dbReference type="EMBL" id="SSMQ01000102">
    <property type="protein sequence ID" value="TKC95157.1"/>
    <property type="molecule type" value="Genomic_DNA"/>
</dbReference>
<sequence>MMPQAMARPIEPTPPLSGEDAEELLASLEKVASPEEVEKRLEAAKRYLADVKRPKVLSRRPPKEPSDR</sequence>
<proteinExistence type="predicted"/>
<accession>A0A4U1IMM3</accession>
<dbReference type="AlphaFoldDB" id="A0A4U1IMM3"/>
<name>A0A4U1IMM3_9BACT</name>
<evidence type="ECO:0000313" key="3">
    <source>
        <dbReference type="Proteomes" id="UP000309215"/>
    </source>
</evidence>
<keyword evidence="3" id="KW-1185">Reference proteome</keyword>
<gene>
    <name evidence="2" type="ORF">E8A74_47520</name>
</gene>
<evidence type="ECO:0000256" key="1">
    <source>
        <dbReference type="SAM" id="MobiDB-lite"/>
    </source>
</evidence>
<evidence type="ECO:0000313" key="2">
    <source>
        <dbReference type="EMBL" id="TKC95157.1"/>
    </source>
</evidence>
<dbReference type="Proteomes" id="UP000309215">
    <property type="component" value="Unassembled WGS sequence"/>
</dbReference>
<feature type="region of interest" description="Disordered" evidence="1">
    <location>
        <begin position="1"/>
        <end position="20"/>
    </location>
</feature>
<reference evidence="2 3" key="1">
    <citation type="submission" date="2019-04" db="EMBL/GenBank/DDBJ databases">
        <authorList>
            <person name="Li Y."/>
            <person name="Wang J."/>
        </authorList>
    </citation>
    <scope>NUCLEOTIDE SEQUENCE [LARGE SCALE GENOMIC DNA]</scope>
    <source>
        <strain evidence="2 3">DSM 14668</strain>
    </source>
</reference>
<organism evidence="2 3">
    <name type="scientific">Polyangium fumosum</name>
    <dbReference type="NCBI Taxonomy" id="889272"/>
    <lineage>
        <taxon>Bacteria</taxon>
        <taxon>Pseudomonadati</taxon>
        <taxon>Myxococcota</taxon>
        <taxon>Polyangia</taxon>
        <taxon>Polyangiales</taxon>
        <taxon>Polyangiaceae</taxon>
        <taxon>Polyangium</taxon>
    </lineage>
</organism>
<protein>
    <submittedName>
        <fullName evidence="2">Uncharacterized protein</fullName>
    </submittedName>
</protein>
<comment type="caution">
    <text evidence="2">The sequence shown here is derived from an EMBL/GenBank/DDBJ whole genome shotgun (WGS) entry which is preliminary data.</text>
</comment>